<comment type="similarity">
    <text evidence="3">Belongs to the DIF1/spd1 family.</text>
</comment>
<dbReference type="Pfam" id="PF08591">
    <property type="entry name" value="RNR_inhib"/>
    <property type="match status" value="1"/>
</dbReference>
<keyword evidence="5" id="KW-0539">Nucleus</keyword>
<feature type="region of interest" description="Disordered" evidence="6">
    <location>
        <begin position="82"/>
        <end position="138"/>
    </location>
</feature>
<dbReference type="PANTHER" id="PTHR28081:SF1">
    <property type="entry name" value="DAMAGE-REGULATED IMPORT FACILITATOR 1"/>
    <property type="match status" value="1"/>
</dbReference>
<dbReference type="AlphaFoldDB" id="A0A3N4LJX5"/>
<dbReference type="GO" id="GO:0008104">
    <property type="term" value="P:intracellular protein localization"/>
    <property type="evidence" value="ECO:0007669"/>
    <property type="project" value="TreeGrafter"/>
</dbReference>
<name>A0A3N4LJX5_9PEZI</name>
<keyword evidence="8" id="KW-1185">Reference proteome</keyword>
<feature type="compositionally biased region" description="Acidic residues" evidence="6">
    <location>
        <begin position="115"/>
        <end position="130"/>
    </location>
</feature>
<dbReference type="STRING" id="1051890.A0A3N4LJX5"/>
<dbReference type="EMBL" id="ML121547">
    <property type="protein sequence ID" value="RPB23223.1"/>
    <property type="molecule type" value="Genomic_DNA"/>
</dbReference>
<evidence type="ECO:0000256" key="6">
    <source>
        <dbReference type="SAM" id="MobiDB-lite"/>
    </source>
</evidence>
<gene>
    <name evidence="7" type="ORF">L211DRAFT_279542</name>
</gene>
<evidence type="ECO:0000313" key="8">
    <source>
        <dbReference type="Proteomes" id="UP000267821"/>
    </source>
</evidence>
<reference evidence="7 8" key="1">
    <citation type="journal article" date="2018" name="Nat. Ecol. Evol.">
        <title>Pezizomycetes genomes reveal the molecular basis of ectomycorrhizal truffle lifestyle.</title>
        <authorList>
            <person name="Murat C."/>
            <person name="Payen T."/>
            <person name="Noel B."/>
            <person name="Kuo A."/>
            <person name="Morin E."/>
            <person name="Chen J."/>
            <person name="Kohler A."/>
            <person name="Krizsan K."/>
            <person name="Balestrini R."/>
            <person name="Da Silva C."/>
            <person name="Montanini B."/>
            <person name="Hainaut M."/>
            <person name="Levati E."/>
            <person name="Barry K.W."/>
            <person name="Belfiori B."/>
            <person name="Cichocki N."/>
            <person name="Clum A."/>
            <person name="Dockter R.B."/>
            <person name="Fauchery L."/>
            <person name="Guy J."/>
            <person name="Iotti M."/>
            <person name="Le Tacon F."/>
            <person name="Lindquist E.A."/>
            <person name="Lipzen A."/>
            <person name="Malagnac F."/>
            <person name="Mello A."/>
            <person name="Molinier V."/>
            <person name="Miyauchi S."/>
            <person name="Poulain J."/>
            <person name="Riccioni C."/>
            <person name="Rubini A."/>
            <person name="Sitrit Y."/>
            <person name="Splivallo R."/>
            <person name="Traeger S."/>
            <person name="Wang M."/>
            <person name="Zifcakova L."/>
            <person name="Wipf D."/>
            <person name="Zambonelli A."/>
            <person name="Paolocci F."/>
            <person name="Nowrousian M."/>
            <person name="Ottonello S."/>
            <person name="Baldrian P."/>
            <person name="Spatafora J.W."/>
            <person name="Henrissat B."/>
            <person name="Nagy L.G."/>
            <person name="Aury J.M."/>
            <person name="Wincker P."/>
            <person name="Grigoriev I.V."/>
            <person name="Bonfante P."/>
            <person name="Martin F.M."/>
        </authorList>
    </citation>
    <scope>NUCLEOTIDE SEQUENCE [LARGE SCALE GENOMIC DNA]</scope>
    <source>
        <strain evidence="7 8">ATCC MYA-4762</strain>
    </source>
</reference>
<dbReference type="GO" id="GO:1990846">
    <property type="term" value="F:ribonucleoside-diphosphate reductase inhibitor activity"/>
    <property type="evidence" value="ECO:0007669"/>
    <property type="project" value="TreeGrafter"/>
</dbReference>
<feature type="compositionally biased region" description="Polar residues" evidence="6">
    <location>
        <begin position="94"/>
        <end position="104"/>
    </location>
</feature>
<dbReference type="PANTHER" id="PTHR28081">
    <property type="entry name" value="DAMAGE-REGULATED IMPORT FACILITATOR 1-RELATED"/>
    <property type="match status" value="1"/>
</dbReference>
<evidence type="ECO:0000256" key="1">
    <source>
        <dbReference type="ARBA" id="ARBA00004123"/>
    </source>
</evidence>
<dbReference type="InParanoid" id="A0A3N4LJX5"/>
<evidence type="ECO:0000313" key="7">
    <source>
        <dbReference type="EMBL" id="RPB23223.1"/>
    </source>
</evidence>
<keyword evidence="4" id="KW-0963">Cytoplasm</keyword>
<evidence type="ECO:0000256" key="3">
    <source>
        <dbReference type="ARBA" id="ARBA00005459"/>
    </source>
</evidence>
<accession>A0A3N4LJX5</accession>
<dbReference type="GO" id="GO:0005634">
    <property type="term" value="C:nucleus"/>
    <property type="evidence" value="ECO:0007669"/>
    <property type="project" value="UniProtKB-SubCell"/>
</dbReference>
<dbReference type="GO" id="GO:0005737">
    <property type="term" value="C:cytoplasm"/>
    <property type="evidence" value="ECO:0007669"/>
    <property type="project" value="UniProtKB-SubCell"/>
</dbReference>
<evidence type="ECO:0000256" key="5">
    <source>
        <dbReference type="ARBA" id="ARBA00023242"/>
    </source>
</evidence>
<protein>
    <submittedName>
        <fullName evidence="7">Uncharacterized protein</fullName>
    </submittedName>
</protein>
<dbReference type="OrthoDB" id="5399527at2759"/>
<evidence type="ECO:0000256" key="4">
    <source>
        <dbReference type="ARBA" id="ARBA00022490"/>
    </source>
</evidence>
<dbReference type="InterPro" id="IPR013900">
    <property type="entry name" value="RNR_inhibitor"/>
</dbReference>
<proteinExistence type="inferred from homology"/>
<evidence type="ECO:0000256" key="2">
    <source>
        <dbReference type="ARBA" id="ARBA00004496"/>
    </source>
</evidence>
<sequence length="222" mass="23940">MPPSSTIPCSTHKTKRQNCSITTFLPATPSTTIAPLPAPIQASLQTVGMRVRKSIASGYKTKTTSFPALIFPSNTYSDLTPPSTFPGVSKDDQFASQPRSQESVPGNGLKRGHDEVDDDDGDEVVEGEEAECGKVEVEQQQQRSAFDLLMTNRHVAIPKSQKKRDSRRRGWHKAVERKGGVGRGAVGAGWLGVKEVGDEGGEDFGDAGFLRPVGEVEMDVDV</sequence>
<dbReference type="Proteomes" id="UP000267821">
    <property type="component" value="Unassembled WGS sequence"/>
</dbReference>
<comment type="subcellular location">
    <subcellularLocation>
        <location evidence="2">Cytoplasm</location>
    </subcellularLocation>
    <subcellularLocation>
        <location evidence="1">Nucleus</location>
    </subcellularLocation>
</comment>
<organism evidence="7 8">
    <name type="scientific">Terfezia boudieri ATCC MYA-4762</name>
    <dbReference type="NCBI Taxonomy" id="1051890"/>
    <lineage>
        <taxon>Eukaryota</taxon>
        <taxon>Fungi</taxon>
        <taxon>Dikarya</taxon>
        <taxon>Ascomycota</taxon>
        <taxon>Pezizomycotina</taxon>
        <taxon>Pezizomycetes</taxon>
        <taxon>Pezizales</taxon>
        <taxon>Pezizaceae</taxon>
        <taxon>Terfezia</taxon>
    </lineage>
</organism>